<dbReference type="HOGENOM" id="CLU_3332196_0_0_0"/>
<reference evidence="2 3" key="1">
    <citation type="journal article" date="2003" name="Proc. Natl. Acad. Sci. U.S.A.">
        <title>Complete genome sequence of the marine planctomycete Pirellula sp. strain 1.</title>
        <authorList>
            <person name="Gloeckner F.O."/>
            <person name="Kube M."/>
            <person name="Bauer M."/>
            <person name="Teeling H."/>
            <person name="Lombardot T."/>
            <person name="Ludwig W."/>
            <person name="Gade D."/>
            <person name="Beck A."/>
            <person name="Borzym K."/>
            <person name="Heitmann K."/>
            <person name="Rabus R."/>
            <person name="Schlesner H."/>
            <person name="Amann R."/>
            <person name="Reinhardt R."/>
        </authorList>
    </citation>
    <scope>NUCLEOTIDE SEQUENCE [LARGE SCALE GENOMIC DNA]</scope>
    <source>
        <strain evidence="3">DSM 10527 / NCIMB 13988 / SH1</strain>
    </source>
</reference>
<protein>
    <submittedName>
        <fullName evidence="2">Uncharacterized protein</fullName>
    </submittedName>
</protein>
<dbReference type="InParanoid" id="Q7UV75"/>
<organism evidence="2 3">
    <name type="scientific">Rhodopirellula baltica (strain DSM 10527 / NCIMB 13988 / SH1)</name>
    <dbReference type="NCBI Taxonomy" id="243090"/>
    <lineage>
        <taxon>Bacteria</taxon>
        <taxon>Pseudomonadati</taxon>
        <taxon>Planctomycetota</taxon>
        <taxon>Planctomycetia</taxon>
        <taxon>Pirellulales</taxon>
        <taxon>Pirellulaceae</taxon>
        <taxon>Rhodopirellula</taxon>
    </lineage>
</organism>
<dbReference type="KEGG" id="rba:RB2829"/>
<keyword evidence="3" id="KW-1185">Reference proteome</keyword>
<name>Q7UV75_RHOBA</name>
<dbReference type="EnsemblBacteria" id="CAD72851">
    <property type="protein sequence ID" value="CAD72851"/>
    <property type="gene ID" value="RB2829"/>
</dbReference>
<accession>Q7UV75</accession>
<evidence type="ECO:0000256" key="1">
    <source>
        <dbReference type="SAM" id="MobiDB-lite"/>
    </source>
</evidence>
<evidence type="ECO:0000313" key="3">
    <source>
        <dbReference type="Proteomes" id="UP000001025"/>
    </source>
</evidence>
<dbReference type="EMBL" id="BX294137">
    <property type="protein sequence ID" value="CAD72851.1"/>
    <property type="molecule type" value="Genomic_DNA"/>
</dbReference>
<dbReference type="STRING" id="243090.RB2829"/>
<feature type="region of interest" description="Disordered" evidence="1">
    <location>
        <begin position="1"/>
        <end position="20"/>
    </location>
</feature>
<proteinExistence type="predicted"/>
<sequence>MTSNLAKPFRSDEPILPAQPNAVCSESGAAAGLNSDQQ</sequence>
<dbReference type="AlphaFoldDB" id="Q7UV75"/>
<evidence type="ECO:0000313" key="2">
    <source>
        <dbReference type="EMBL" id="CAD72851.1"/>
    </source>
</evidence>
<gene>
    <name evidence="2" type="ordered locus">RB2829</name>
</gene>
<dbReference type="Proteomes" id="UP000001025">
    <property type="component" value="Chromosome"/>
</dbReference>